<name>A0AAV5R4F3_PICKL</name>
<dbReference type="GO" id="GO:0042790">
    <property type="term" value="P:nucleolar large rRNA transcription by RNA polymerase I"/>
    <property type="evidence" value="ECO:0007669"/>
    <property type="project" value="TreeGrafter"/>
</dbReference>
<proteinExistence type="predicted"/>
<comment type="caution">
    <text evidence="3">The sequence shown here is derived from an EMBL/GenBank/DDBJ whole genome shotgun (WGS) entry which is preliminary data.</text>
</comment>
<dbReference type="GO" id="GO:0070860">
    <property type="term" value="C:RNA polymerase I core factor complex"/>
    <property type="evidence" value="ECO:0007669"/>
    <property type="project" value="TreeGrafter"/>
</dbReference>
<feature type="region of interest" description="Disordered" evidence="1">
    <location>
        <begin position="717"/>
        <end position="817"/>
    </location>
</feature>
<sequence length="817" mass="93418">MLPHASDLGISESFGTSTIANIDVKLDKDANHSINFNFPTDISSNVGHRLQFIRKSTKKIWDPALELKFIGQGEQESKISQYIVGSSKFMLESTDEKILKPTLDPTVHNTTAIIKLQDKNIIATNLGRYNNVLAIGFVDDITQKLNKQSTTQHKPLKFTSLKSLTFPDEIQQIQSNIVDDSTSLFLVRTSQSVYVLKFYFNKTFKLSKLFHFEKTEKWAFLSHASLLVTGNKLMIAIVDCVGKFSVFRGDRSSKKITFAKLNLNFHSFYDPVDLSNYKKTVWINEHRLILLSRFQLHEYRINHRNYDQMDGSENFNEDEDDVKPEKLFCRICSGIWSRLLDLVRSAIDPKYFYLLTTKEIIIIDVSLGFKRCVAWKHFFNESDTSMSLQTIIMKDTEIVIVSSKKSNLSFVLDFSLNQMKLINHPYLLIPYTSTPVISLGFHRLGTPDQLLCIQKLSTSTVVVSKIEYKQLEDNRIIRHRNLHIETNEIIKPDCLFSLDIQSLYQTINNSEIQPIDSSPQATEITVEIYKKLENYLERSTLTFSSLFQLIGSIHIPRNIKNTFKIVQHIIRNDKNQQLSIRLLNNQWYCDTNINYHLESDDDISLQSDNILEFFKSINNGETSPDIILNLMLSLIGVWKTYKSLDDAMIEEELDDSVADLPKNYQEMVKSFQDDFNAIGIMDSEEEEKGYTSTDPYMGSLLSMPSVSVSQTPPVIGTSQLVHPKVRQKSNGKSKSKFIPKTTITTVKKSESRGTTPMSSQLNILESQSQGNSRLLSQTRSQPKTSVPLSQKMSQQPSFGFSQSQSKGPRKKKRKTGF</sequence>
<protein>
    <recommendedName>
        <fullName evidence="2">RRN6 beta-propeller domain-containing protein</fullName>
    </recommendedName>
</protein>
<reference evidence="3 4" key="1">
    <citation type="journal article" date="2023" name="Elife">
        <title>Identification of key yeast species and microbe-microbe interactions impacting larval growth of Drosophila in the wild.</title>
        <authorList>
            <person name="Mure A."/>
            <person name="Sugiura Y."/>
            <person name="Maeda R."/>
            <person name="Honda K."/>
            <person name="Sakurai N."/>
            <person name="Takahashi Y."/>
            <person name="Watada M."/>
            <person name="Katoh T."/>
            <person name="Gotoh A."/>
            <person name="Gotoh Y."/>
            <person name="Taniguchi I."/>
            <person name="Nakamura K."/>
            <person name="Hayashi T."/>
            <person name="Katayama T."/>
            <person name="Uemura T."/>
            <person name="Hattori Y."/>
        </authorList>
    </citation>
    <scope>NUCLEOTIDE SEQUENCE [LARGE SCALE GENOMIC DNA]</scope>
    <source>
        <strain evidence="3 4">PK-24</strain>
    </source>
</reference>
<gene>
    <name evidence="3" type="ORF">DAPK24_026480</name>
</gene>
<dbReference type="GO" id="GO:0001179">
    <property type="term" value="F:RNA polymerase I general transcription initiation factor binding"/>
    <property type="evidence" value="ECO:0007669"/>
    <property type="project" value="TreeGrafter"/>
</dbReference>
<dbReference type="Proteomes" id="UP001378960">
    <property type="component" value="Unassembled WGS sequence"/>
</dbReference>
<dbReference type="PANTHER" id="PTHR28221:SF2">
    <property type="entry name" value="RNA POLYMERASE I-SPECIFIC TRANSCRIPTION INITIATION FACTOR RRN6"/>
    <property type="match status" value="1"/>
</dbReference>
<organism evidence="3 4">
    <name type="scientific">Pichia kluyveri</name>
    <name type="common">Yeast</name>
    <dbReference type="NCBI Taxonomy" id="36015"/>
    <lineage>
        <taxon>Eukaryota</taxon>
        <taxon>Fungi</taxon>
        <taxon>Dikarya</taxon>
        <taxon>Ascomycota</taxon>
        <taxon>Saccharomycotina</taxon>
        <taxon>Pichiomycetes</taxon>
        <taxon>Pichiales</taxon>
        <taxon>Pichiaceae</taxon>
        <taxon>Pichia</taxon>
    </lineage>
</organism>
<dbReference type="InterPro" id="IPR019350">
    <property type="entry name" value="RNA_pol_I-sp_TIF_RRN6-like"/>
</dbReference>
<dbReference type="AlphaFoldDB" id="A0AAV5R4F3"/>
<dbReference type="PANTHER" id="PTHR28221">
    <property type="entry name" value="RNA POLYMERASE I-SPECIFIC TRANSCRIPTION INITIATION FACTOR RRN6"/>
    <property type="match status" value="1"/>
</dbReference>
<evidence type="ECO:0000259" key="2">
    <source>
        <dbReference type="Pfam" id="PF10214"/>
    </source>
</evidence>
<dbReference type="Pfam" id="PF10214">
    <property type="entry name" value="Rrn6_beta-prop"/>
    <property type="match status" value="1"/>
</dbReference>
<dbReference type="InterPro" id="IPR048535">
    <property type="entry name" value="RRN6_beta-prop"/>
</dbReference>
<feature type="compositionally biased region" description="Low complexity" evidence="1">
    <location>
        <begin position="793"/>
        <end position="806"/>
    </location>
</feature>
<evidence type="ECO:0000313" key="3">
    <source>
        <dbReference type="EMBL" id="GMM46073.1"/>
    </source>
</evidence>
<feature type="compositionally biased region" description="Polar residues" evidence="1">
    <location>
        <begin position="741"/>
        <end position="792"/>
    </location>
</feature>
<feature type="domain" description="RRN6 beta-propeller" evidence="2">
    <location>
        <begin position="234"/>
        <end position="419"/>
    </location>
</feature>
<evidence type="ECO:0000256" key="1">
    <source>
        <dbReference type="SAM" id="MobiDB-lite"/>
    </source>
</evidence>
<feature type="compositionally biased region" description="Basic residues" evidence="1">
    <location>
        <begin position="723"/>
        <end position="737"/>
    </location>
</feature>
<evidence type="ECO:0000313" key="4">
    <source>
        <dbReference type="Proteomes" id="UP001378960"/>
    </source>
</evidence>
<dbReference type="GO" id="GO:0001163">
    <property type="term" value="F:RNA polymerase I transcription regulatory region sequence-specific DNA binding"/>
    <property type="evidence" value="ECO:0007669"/>
    <property type="project" value="TreeGrafter"/>
</dbReference>
<feature type="compositionally biased region" description="Basic residues" evidence="1">
    <location>
        <begin position="807"/>
        <end position="817"/>
    </location>
</feature>
<keyword evidence="4" id="KW-1185">Reference proteome</keyword>
<accession>A0AAV5R4F3</accession>
<dbReference type="EMBL" id="BTGB01000003">
    <property type="protein sequence ID" value="GMM46073.1"/>
    <property type="molecule type" value="Genomic_DNA"/>
</dbReference>